<dbReference type="EMBL" id="BMEQ01000003">
    <property type="protein sequence ID" value="GGG47573.1"/>
    <property type="molecule type" value="Genomic_DNA"/>
</dbReference>
<name>A0A917LNX2_9MICC</name>
<sequence>MDLTASFKDAPMTPFQVRAVVICLILIMIDGFDVLVMSFAAPAVSRDWGIEPVLLGYLLSAGLFGMAFGSIFLTPLADRIGRRRLTLICLVVISVGMTWSCVAWDPMSLLASRVLAGIGIGGMIANLSVIVSEYSNRRRAGLAMGIYTAGYPIGATVGGFLSGFLIQEFGWRGAFVLGAAMTVVMLVVCFFLLPESFEYLIEKRDAKSLPQLNRIMARMGREPLSELPPAPVHEGAESVVGEVFGARVRSQTALAWIGYATLIAAFYFANTWTPKILAEASGDPQTGVTAGVLVSLGGIIGAVGFGVVSTWSRPRYVLTTALLLAAVAYVVFASSFDRIGLALVVGVFLGMLTNAGVSGYYTVTPPIYTAKARASGFGWMIGAGRLVSIIAPIMVGYLLAGGMRPTSIFYLFAIPLVLSAVCGFLLGPALRRRDARDARAGRRGTVEVR</sequence>
<dbReference type="InterPro" id="IPR036259">
    <property type="entry name" value="MFS_trans_sf"/>
</dbReference>
<feature type="transmembrane region" description="Helical" evidence="5">
    <location>
        <begin position="142"/>
        <end position="166"/>
    </location>
</feature>
<feature type="transmembrane region" description="Helical" evidence="5">
    <location>
        <begin position="110"/>
        <end position="130"/>
    </location>
</feature>
<evidence type="ECO:0000256" key="3">
    <source>
        <dbReference type="ARBA" id="ARBA00022989"/>
    </source>
</evidence>
<feature type="transmembrane region" description="Helical" evidence="5">
    <location>
        <begin position="172"/>
        <end position="193"/>
    </location>
</feature>
<dbReference type="GO" id="GO:0005886">
    <property type="term" value="C:plasma membrane"/>
    <property type="evidence" value="ECO:0007669"/>
    <property type="project" value="UniProtKB-SubCell"/>
</dbReference>
<dbReference type="InterPro" id="IPR011701">
    <property type="entry name" value="MFS"/>
</dbReference>
<evidence type="ECO:0000313" key="8">
    <source>
        <dbReference type="Proteomes" id="UP000638848"/>
    </source>
</evidence>
<reference evidence="7" key="1">
    <citation type="journal article" date="2014" name="Int. J. Syst. Evol. Microbiol.">
        <title>Complete genome sequence of Corynebacterium casei LMG S-19264T (=DSM 44701T), isolated from a smear-ripened cheese.</title>
        <authorList>
            <consortium name="US DOE Joint Genome Institute (JGI-PGF)"/>
            <person name="Walter F."/>
            <person name="Albersmeier A."/>
            <person name="Kalinowski J."/>
            <person name="Ruckert C."/>
        </authorList>
    </citation>
    <scope>NUCLEOTIDE SEQUENCE</scope>
    <source>
        <strain evidence="7">CGMCC 1.12187</strain>
    </source>
</reference>
<accession>A0A917LNX2</accession>
<gene>
    <name evidence="7" type="ORF">GCM10011374_07470</name>
</gene>
<feature type="transmembrane region" description="Helical" evidence="5">
    <location>
        <begin position="408"/>
        <end position="430"/>
    </location>
</feature>
<evidence type="ECO:0000256" key="5">
    <source>
        <dbReference type="SAM" id="Phobius"/>
    </source>
</evidence>
<dbReference type="InterPro" id="IPR020846">
    <property type="entry name" value="MFS_dom"/>
</dbReference>
<dbReference type="RefSeq" id="WP_188534501.1">
    <property type="nucleotide sequence ID" value="NZ_BMEQ01000003.1"/>
</dbReference>
<comment type="subcellular location">
    <subcellularLocation>
        <location evidence="1">Cell membrane</location>
        <topology evidence="1">Multi-pass membrane protein</topology>
    </subcellularLocation>
</comment>
<dbReference type="GO" id="GO:0046943">
    <property type="term" value="F:carboxylic acid transmembrane transporter activity"/>
    <property type="evidence" value="ECO:0007669"/>
    <property type="project" value="TreeGrafter"/>
</dbReference>
<feature type="transmembrane region" description="Helical" evidence="5">
    <location>
        <begin position="20"/>
        <end position="41"/>
    </location>
</feature>
<organism evidence="7 8">
    <name type="scientific">Kocuria dechangensis</name>
    <dbReference type="NCBI Taxonomy" id="1176249"/>
    <lineage>
        <taxon>Bacteria</taxon>
        <taxon>Bacillati</taxon>
        <taxon>Actinomycetota</taxon>
        <taxon>Actinomycetes</taxon>
        <taxon>Micrococcales</taxon>
        <taxon>Micrococcaceae</taxon>
        <taxon>Kocuria</taxon>
    </lineage>
</organism>
<dbReference type="AlphaFoldDB" id="A0A917LNX2"/>
<dbReference type="Proteomes" id="UP000638848">
    <property type="component" value="Unassembled WGS sequence"/>
</dbReference>
<evidence type="ECO:0000259" key="6">
    <source>
        <dbReference type="PROSITE" id="PS50850"/>
    </source>
</evidence>
<keyword evidence="3 5" id="KW-1133">Transmembrane helix</keyword>
<proteinExistence type="predicted"/>
<dbReference type="Pfam" id="PF07690">
    <property type="entry name" value="MFS_1"/>
    <property type="match status" value="1"/>
</dbReference>
<feature type="transmembrane region" description="Helical" evidence="5">
    <location>
        <begin position="253"/>
        <end position="270"/>
    </location>
</feature>
<comment type="caution">
    <text evidence="7">The sequence shown here is derived from an EMBL/GenBank/DDBJ whole genome shotgun (WGS) entry which is preliminary data.</text>
</comment>
<feature type="transmembrane region" description="Helical" evidence="5">
    <location>
        <begin position="85"/>
        <end position="104"/>
    </location>
</feature>
<dbReference type="PROSITE" id="PS50850">
    <property type="entry name" value="MFS"/>
    <property type="match status" value="1"/>
</dbReference>
<keyword evidence="8" id="KW-1185">Reference proteome</keyword>
<evidence type="ECO:0000256" key="1">
    <source>
        <dbReference type="ARBA" id="ARBA00004651"/>
    </source>
</evidence>
<keyword evidence="4 5" id="KW-0472">Membrane</keyword>
<dbReference type="SUPFAM" id="SSF103473">
    <property type="entry name" value="MFS general substrate transporter"/>
    <property type="match status" value="1"/>
</dbReference>
<protein>
    <submittedName>
        <fullName evidence="7">MFS transporter</fullName>
    </submittedName>
</protein>
<feature type="transmembrane region" description="Helical" evidence="5">
    <location>
        <begin position="383"/>
        <end position="402"/>
    </location>
</feature>
<feature type="domain" description="Major facilitator superfamily (MFS) profile" evidence="6">
    <location>
        <begin position="19"/>
        <end position="431"/>
    </location>
</feature>
<feature type="transmembrane region" description="Helical" evidence="5">
    <location>
        <begin position="339"/>
        <end position="363"/>
    </location>
</feature>
<feature type="transmembrane region" description="Helical" evidence="5">
    <location>
        <begin position="53"/>
        <end position="73"/>
    </location>
</feature>
<feature type="transmembrane region" description="Helical" evidence="5">
    <location>
        <begin position="290"/>
        <end position="309"/>
    </location>
</feature>
<dbReference type="CDD" id="cd17365">
    <property type="entry name" value="MFS_PcaK_like"/>
    <property type="match status" value="1"/>
</dbReference>
<evidence type="ECO:0000313" key="7">
    <source>
        <dbReference type="EMBL" id="GGG47573.1"/>
    </source>
</evidence>
<dbReference type="PANTHER" id="PTHR23508:SF10">
    <property type="entry name" value="CARBOXYLIC ACID TRANSPORTER PROTEIN HOMOLOG"/>
    <property type="match status" value="1"/>
</dbReference>
<keyword evidence="2 5" id="KW-0812">Transmembrane</keyword>
<feature type="transmembrane region" description="Helical" evidence="5">
    <location>
        <begin position="316"/>
        <end position="333"/>
    </location>
</feature>
<dbReference type="Gene3D" id="1.20.1250.20">
    <property type="entry name" value="MFS general substrate transporter like domains"/>
    <property type="match status" value="1"/>
</dbReference>
<evidence type="ECO:0000256" key="4">
    <source>
        <dbReference type="ARBA" id="ARBA00023136"/>
    </source>
</evidence>
<evidence type="ECO:0000256" key="2">
    <source>
        <dbReference type="ARBA" id="ARBA00022692"/>
    </source>
</evidence>
<dbReference type="PANTHER" id="PTHR23508">
    <property type="entry name" value="CARBOXYLIC ACID TRANSPORTER PROTEIN HOMOLOG"/>
    <property type="match status" value="1"/>
</dbReference>
<reference evidence="7" key="2">
    <citation type="submission" date="2020-09" db="EMBL/GenBank/DDBJ databases">
        <authorList>
            <person name="Sun Q."/>
            <person name="Zhou Y."/>
        </authorList>
    </citation>
    <scope>NUCLEOTIDE SEQUENCE</scope>
    <source>
        <strain evidence="7">CGMCC 1.12187</strain>
    </source>
</reference>